<reference evidence="2" key="1">
    <citation type="journal article" date="2019" name="Int. J. Syst. Evol. Microbiol.">
        <title>The Global Catalogue of Microorganisms (GCM) 10K type strain sequencing project: providing services to taxonomists for standard genome sequencing and annotation.</title>
        <authorList>
            <consortium name="The Broad Institute Genomics Platform"/>
            <consortium name="The Broad Institute Genome Sequencing Center for Infectious Disease"/>
            <person name="Wu L."/>
            <person name="Ma J."/>
        </authorList>
    </citation>
    <scope>NUCLEOTIDE SEQUENCE [LARGE SCALE GENOMIC DNA]</scope>
    <source>
        <strain evidence="2">CGMCC 1.12942</strain>
    </source>
</reference>
<comment type="caution">
    <text evidence="1">The sequence shown here is derived from an EMBL/GenBank/DDBJ whole genome shotgun (WGS) entry which is preliminary data.</text>
</comment>
<accession>A0ABW2RJH3</accession>
<name>A0ABW2RJH3_9BACL</name>
<dbReference type="RefSeq" id="WP_379864400.1">
    <property type="nucleotide sequence ID" value="NZ_JBHTBW010000020.1"/>
</dbReference>
<proteinExistence type="predicted"/>
<evidence type="ECO:0000313" key="2">
    <source>
        <dbReference type="Proteomes" id="UP001596500"/>
    </source>
</evidence>
<organism evidence="1 2">
    <name type="scientific">Laceyella putida</name>
    <dbReference type="NCBI Taxonomy" id="110101"/>
    <lineage>
        <taxon>Bacteria</taxon>
        <taxon>Bacillati</taxon>
        <taxon>Bacillota</taxon>
        <taxon>Bacilli</taxon>
        <taxon>Bacillales</taxon>
        <taxon>Thermoactinomycetaceae</taxon>
        <taxon>Laceyella</taxon>
    </lineage>
</organism>
<protein>
    <submittedName>
        <fullName evidence="1">Uncharacterized protein</fullName>
    </submittedName>
</protein>
<evidence type="ECO:0000313" key="1">
    <source>
        <dbReference type="EMBL" id="MFC7441108.1"/>
    </source>
</evidence>
<keyword evidence="2" id="KW-1185">Reference proteome</keyword>
<dbReference type="Proteomes" id="UP001596500">
    <property type="component" value="Unassembled WGS sequence"/>
</dbReference>
<sequence>MTRRYHCVTAPQRLQEIRALREGELTIKEIKEKFTSQEPT</sequence>
<dbReference type="EMBL" id="JBHTBW010000020">
    <property type="protein sequence ID" value="MFC7441108.1"/>
    <property type="molecule type" value="Genomic_DNA"/>
</dbReference>
<gene>
    <name evidence="1" type="ORF">ACFQNG_08065</name>
</gene>